<protein>
    <submittedName>
        <fullName evidence="2">COQ9 domain protein</fullName>
    </submittedName>
</protein>
<evidence type="ECO:0000313" key="3">
    <source>
        <dbReference type="Proteomes" id="UP001289135"/>
    </source>
</evidence>
<dbReference type="Proteomes" id="UP001289135">
    <property type="component" value="Unassembled WGS sequence"/>
</dbReference>
<accession>A0AAE4VK31</accession>
<name>A0AAE4VK31_9RICK</name>
<evidence type="ECO:0000259" key="1">
    <source>
        <dbReference type="Pfam" id="PF08511"/>
    </source>
</evidence>
<feature type="domain" description="COQ9 C-terminal" evidence="1">
    <location>
        <begin position="205"/>
        <end position="244"/>
    </location>
</feature>
<dbReference type="AlphaFoldDB" id="A0AAE4VK31"/>
<dbReference type="EMBL" id="JARGYU010000002">
    <property type="protein sequence ID" value="MDZ5761232.1"/>
    <property type="molecule type" value="Genomic_DNA"/>
</dbReference>
<keyword evidence="3" id="KW-1185">Reference proteome</keyword>
<sequence length="292" mass="35199">MFIKLYKLKKYFKIYKNINNNSKNNNLYSKKQNIWLEKSDIRNIIYLNTQVDNNKNIIEIDSSTSILEDNWLKSIHTIIEELIPHILIDKQNKITKNSLDLAFFKIGKNNQGNFYFPNGIRDFSDTYMKIITTFCINRKNLLKLQSNNKGVSDMIIEILEEVIDELFSLKYNNDFNDIKNYSIIKTKISSSVCKNLITYNNPLYYWKFSSEIWYTINDKSTDFNFYTKRYLLSIIWFLIIRYMSKIVNINTSNILQINNELKNYMKRKINNILYIQKLKRKFYKKFSYMKNI</sequence>
<dbReference type="Pfam" id="PF08511">
    <property type="entry name" value="COQ9"/>
    <property type="match status" value="1"/>
</dbReference>
<evidence type="ECO:0000313" key="2">
    <source>
        <dbReference type="EMBL" id="MDZ5761232.1"/>
    </source>
</evidence>
<gene>
    <name evidence="2" type="ORF">Lyticum_00401</name>
</gene>
<organism evidence="2 3">
    <name type="scientific">Lyticum sinuosum</name>
    <dbReference type="NCBI Taxonomy" id="1332059"/>
    <lineage>
        <taxon>Bacteria</taxon>
        <taxon>Pseudomonadati</taxon>
        <taxon>Pseudomonadota</taxon>
        <taxon>Alphaproteobacteria</taxon>
        <taxon>Rickettsiales</taxon>
        <taxon>Lyticum</taxon>
    </lineage>
</organism>
<comment type="caution">
    <text evidence="2">The sequence shown here is derived from an EMBL/GenBank/DDBJ whole genome shotgun (WGS) entry which is preliminary data.</text>
</comment>
<dbReference type="InterPro" id="IPR013718">
    <property type="entry name" value="COQ9_C"/>
</dbReference>
<reference evidence="2" key="1">
    <citation type="submission" date="2023-02" db="EMBL/GenBank/DDBJ databases">
        <title>Host association and intracellularity evolved multiple times independently in the Rickettsiales.</title>
        <authorList>
            <person name="Castelli M."/>
            <person name="Nardi T."/>
            <person name="Gammuto L."/>
            <person name="Bellinzona G."/>
            <person name="Sabaneyeva E."/>
            <person name="Potekhin A."/>
            <person name="Serra V."/>
            <person name="Petroni G."/>
            <person name="Sassera D."/>
        </authorList>
    </citation>
    <scope>NUCLEOTIDE SEQUENCE</scope>
    <source>
        <strain evidence="2">USBL-36I1</strain>
    </source>
</reference>
<proteinExistence type="predicted"/>